<evidence type="ECO:0000256" key="3">
    <source>
        <dbReference type="SAM" id="MobiDB-lite"/>
    </source>
</evidence>
<sequence length="281" mass="31293">MDPSHDERGPPNESLTHQSSSRRHGDAPPPTVAPPQMMYYYPQGYAPQPMPHQGYPPGYAPYPNEYHQQPYHYPAGPYFSTPPTYHNGGGSKAFIRGFIMCSCLIFTCLFVATLIMALVLHPQLPVYTINSLSVANFNTTQLLTANWNTSIMIHNINNRLIGLFSYFKVDLLHKNYIVAVSYVPNFELNKNEVKRIDATPLSNGFSFPKSNLDDMAKEQAGGSVTFALRMTSMVTFMFSTMSTRNTLILALCSGLKVVFQNNTGNGVLDNAGKPISCQLYM</sequence>
<keyword evidence="4" id="KW-1133">Transmembrane helix</keyword>
<dbReference type="AlphaFoldDB" id="C6TCR1"/>
<keyword evidence="4" id="KW-0812">Transmembrane</keyword>
<proteinExistence type="evidence at transcript level"/>
<evidence type="ECO:0008006" key="6">
    <source>
        <dbReference type="Google" id="ProtNLM"/>
    </source>
</evidence>
<dbReference type="InterPro" id="IPR044839">
    <property type="entry name" value="NDR1-like"/>
</dbReference>
<evidence type="ECO:0000256" key="4">
    <source>
        <dbReference type="SAM" id="Phobius"/>
    </source>
</evidence>
<dbReference type="PANTHER" id="PTHR31234">
    <property type="entry name" value="LATE EMBRYOGENESIS ABUNDANT (LEA) HYDROXYPROLINE-RICH GLYCOPROTEIN FAMILY"/>
    <property type="match status" value="1"/>
</dbReference>
<evidence type="ECO:0000256" key="2">
    <source>
        <dbReference type="ARBA" id="ARBA00023136"/>
    </source>
</evidence>
<dbReference type="SUPFAM" id="SSF81452">
    <property type="entry name" value="Cytochrome c oxidase subunit III-like"/>
    <property type="match status" value="1"/>
</dbReference>
<feature type="compositionally biased region" description="Basic and acidic residues" evidence="3">
    <location>
        <begin position="1"/>
        <end position="10"/>
    </location>
</feature>
<evidence type="ECO:0000256" key="1">
    <source>
        <dbReference type="ARBA" id="ARBA00004370"/>
    </source>
</evidence>
<dbReference type="EMBL" id="BT095356">
    <property type="protein sequence ID" value="ACU19613.1"/>
    <property type="molecule type" value="mRNA"/>
</dbReference>
<evidence type="ECO:0000313" key="5">
    <source>
        <dbReference type="EMBL" id="ACU19613.1"/>
    </source>
</evidence>
<reference evidence="5" key="1">
    <citation type="submission" date="2009-08" db="EMBL/GenBank/DDBJ databases">
        <authorList>
            <person name="Cheung F."/>
            <person name="Xiao Y."/>
            <person name="Chan A."/>
            <person name="Moskal W."/>
            <person name="Town C.D."/>
        </authorList>
    </citation>
    <scope>NUCLEOTIDE SEQUENCE</scope>
</reference>
<feature type="transmembrane region" description="Helical" evidence="4">
    <location>
        <begin position="98"/>
        <end position="120"/>
    </location>
</feature>
<protein>
    <recommendedName>
        <fullName evidence="6">Late embryogenesis abundant protein LEA-2 subgroup domain-containing protein</fullName>
    </recommendedName>
</protein>
<comment type="subcellular location">
    <subcellularLocation>
        <location evidence="1">Membrane</location>
    </subcellularLocation>
</comment>
<name>C6TCR1_SOYBN</name>
<keyword evidence="2 4" id="KW-0472">Membrane</keyword>
<feature type="region of interest" description="Disordered" evidence="3">
    <location>
        <begin position="1"/>
        <end position="35"/>
    </location>
</feature>
<dbReference type="GO" id="GO:0098542">
    <property type="term" value="P:defense response to other organism"/>
    <property type="evidence" value="ECO:0007669"/>
    <property type="project" value="InterPro"/>
</dbReference>
<dbReference type="GO" id="GO:0016020">
    <property type="term" value="C:membrane"/>
    <property type="evidence" value="ECO:0007669"/>
    <property type="project" value="UniProtKB-SubCell"/>
</dbReference>
<dbReference type="InterPro" id="IPR035973">
    <property type="entry name" value="Cyt_c_oxidase_su3-like_sf"/>
</dbReference>
<accession>C6TCR1</accession>
<dbReference type="GO" id="GO:0009055">
    <property type="term" value="F:electron transfer activity"/>
    <property type="evidence" value="ECO:0007669"/>
    <property type="project" value="InterPro"/>
</dbReference>
<dbReference type="ExpressionAtlas" id="C6TCR1">
    <property type="expression patterns" value="baseline"/>
</dbReference>
<dbReference type="PANTHER" id="PTHR31234:SF2">
    <property type="entry name" value="OS05G0199100 PROTEIN"/>
    <property type="match status" value="1"/>
</dbReference>
<organism evidence="5">
    <name type="scientific">Glycine max</name>
    <name type="common">Soybean</name>
    <name type="synonym">Glycine hispida</name>
    <dbReference type="NCBI Taxonomy" id="3847"/>
    <lineage>
        <taxon>Eukaryota</taxon>
        <taxon>Viridiplantae</taxon>
        <taxon>Streptophyta</taxon>
        <taxon>Embryophyta</taxon>
        <taxon>Tracheophyta</taxon>
        <taxon>Spermatophyta</taxon>
        <taxon>Magnoliopsida</taxon>
        <taxon>eudicotyledons</taxon>
        <taxon>Gunneridae</taxon>
        <taxon>Pentapetalae</taxon>
        <taxon>rosids</taxon>
        <taxon>fabids</taxon>
        <taxon>Fabales</taxon>
        <taxon>Fabaceae</taxon>
        <taxon>Papilionoideae</taxon>
        <taxon>50 kb inversion clade</taxon>
        <taxon>NPAAA clade</taxon>
        <taxon>indigoferoid/millettioid clade</taxon>
        <taxon>Phaseoleae</taxon>
        <taxon>Glycine</taxon>
        <taxon>Glycine subgen. Soja</taxon>
    </lineage>
</organism>